<keyword evidence="7 10" id="KW-0573">Peptidoglycan synthesis</keyword>
<dbReference type="GO" id="GO:0005737">
    <property type="term" value="C:cytoplasm"/>
    <property type="evidence" value="ECO:0007669"/>
    <property type="project" value="UniProtKB-SubCell"/>
</dbReference>
<dbReference type="Pfam" id="PF08245">
    <property type="entry name" value="Mur_ligase_M"/>
    <property type="match status" value="1"/>
</dbReference>
<dbReference type="GO" id="GO:0047480">
    <property type="term" value="F:UDP-N-acetylmuramoyl-tripeptide-D-alanyl-D-alanine ligase activity"/>
    <property type="evidence" value="ECO:0007669"/>
    <property type="project" value="UniProtKB-UniRule"/>
</dbReference>
<dbReference type="Gene3D" id="3.90.190.20">
    <property type="entry name" value="Mur ligase, C-terminal domain"/>
    <property type="match status" value="1"/>
</dbReference>
<evidence type="ECO:0000259" key="13">
    <source>
        <dbReference type="Pfam" id="PF02875"/>
    </source>
</evidence>
<evidence type="ECO:0000256" key="3">
    <source>
        <dbReference type="ARBA" id="ARBA00022618"/>
    </source>
</evidence>
<evidence type="ECO:0000256" key="6">
    <source>
        <dbReference type="ARBA" id="ARBA00022960"/>
    </source>
</evidence>
<dbReference type="SUPFAM" id="SSF53244">
    <property type="entry name" value="MurD-like peptide ligases, peptide-binding domain"/>
    <property type="match status" value="1"/>
</dbReference>
<keyword evidence="3 10" id="KW-0132">Cell division</keyword>
<dbReference type="Gene3D" id="3.40.1190.10">
    <property type="entry name" value="Mur-like, catalytic domain"/>
    <property type="match status" value="1"/>
</dbReference>
<evidence type="ECO:0000256" key="8">
    <source>
        <dbReference type="ARBA" id="ARBA00023306"/>
    </source>
</evidence>
<keyword evidence="9 10" id="KW-0961">Cell wall biogenesis/degradation</keyword>
<dbReference type="SUPFAM" id="SSF63418">
    <property type="entry name" value="MurE/MurF N-terminal domain"/>
    <property type="match status" value="1"/>
</dbReference>
<evidence type="ECO:0000313" key="15">
    <source>
        <dbReference type="EMBL" id="WLD58973.1"/>
    </source>
</evidence>
<evidence type="ECO:0000256" key="9">
    <source>
        <dbReference type="ARBA" id="ARBA00023316"/>
    </source>
</evidence>
<comment type="similarity">
    <text evidence="10">Belongs to the MurCDEF family. MurF subfamily.</text>
</comment>
<evidence type="ECO:0000259" key="12">
    <source>
        <dbReference type="Pfam" id="PF01225"/>
    </source>
</evidence>
<dbReference type="PANTHER" id="PTHR43024:SF1">
    <property type="entry name" value="UDP-N-ACETYLMURAMOYL-TRIPEPTIDE--D-ALANYL-D-ALANINE LIGASE"/>
    <property type="match status" value="1"/>
</dbReference>
<keyword evidence="6 10" id="KW-0133">Cell shape</keyword>
<proteinExistence type="inferred from homology"/>
<dbReference type="InterPro" id="IPR036565">
    <property type="entry name" value="Mur-like_cat_sf"/>
</dbReference>
<dbReference type="NCBIfam" id="TIGR01143">
    <property type="entry name" value="murF"/>
    <property type="match status" value="1"/>
</dbReference>
<protein>
    <recommendedName>
        <fullName evidence="10 11">UDP-N-acetylmuramoyl-tripeptide--D-alanyl-D-alanine ligase</fullName>
        <ecNumber evidence="10 11">6.3.2.10</ecNumber>
    </recommendedName>
    <alternativeName>
        <fullName evidence="10">D-alanyl-D-alanine-adding enzyme</fullName>
    </alternativeName>
</protein>
<dbReference type="Gene3D" id="3.40.1390.10">
    <property type="entry name" value="MurE/MurF, N-terminal domain"/>
    <property type="match status" value="1"/>
</dbReference>
<dbReference type="GO" id="GO:0008360">
    <property type="term" value="P:regulation of cell shape"/>
    <property type="evidence" value="ECO:0007669"/>
    <property type="project" value="UniProtKB-KW"/>
</dbReference>
<comment type="pathway">
    <text evidence="10 11">Cell wall biogenesis; peptidoglycan biosynthesis.</text>
</comment>
<dbReference type="Pfam" id="PF02875">
    <property type="entry name" value="Mur_ligase_C"/>
    <property type="match status" value="1"/>
</dbReference>
<evidence type="ECO:0000256" key="11">
    <source>
        <dbReference type="RuleBase" id="RU004136"/>
    </source>
</evidence>
<dbReference type="InterPro" id="IPR013221">
    <property type="entry name" value="Mur_ligase_cen"/>
</dbReference>
<evidence type="ECO:0000256" key="10">
    <source>
        <dbReference type="HAMAP-Rule" id="MF_02019"/>
    </source>
</evidence>
<dbReference type="SUPFAM" id="SSF53623">
    <property type="entry name" value="MurD-like peptide ligases, catalytic domain"/>
    <property type="match status" value="1"/>
</dbReference>
<dbReference type="Pfam" id="PF01225">
    <property type="entry name" value="Mur_ligase"/>
    <property type="match status" value="1"/>
</dbReference>
<dbReference type="InterPro" id="IPR035911">
    <property type="entry name" value="MurE/MurF_N"/>
</dbReference>
<gene>
    <name evidence="10 15" type="primary">murF</name>
    <name evidence="15" type="ORF">NFC81_04080</name>
</gene>
<organism evidence="15">
    <name type="scientific">Salinispirillum sp. LH 10-3-1</name>
    <dbReference type="NCBI Taxonomy" id="2952525"/>
    <lineage>
        <taxon>Bacteria</taxon>
        <taxon>Pseudomonadati</taxon>
        <taxon>Pseudomonadota</taxon>
        <taxon>Gammaproteobacteria</taxon>
        <taxon>Oceanospirillales</taxon>
        <taxon>Saccharospirillaceae</taxon>
        <taxon>Salinispirillum</taxon>
    </lineage>
</organism>
<dbReference type="GO" id="GO:0005524">
    <property type="term" value="F:ATP binding"/>
    <property type="evidence" value="ECO:0007669"/>
    <property type="project" value="UniProtKB-UniRule"/>
</dbReference>
<keyword evidence="2 10" id="KW-0436">Ligase</keyword>
<reference evidence="15" key="1">
    <citation type="submission" date="2022-07" db="EMBL/GenBank/DDBJ databases">
        <title>Complete genome sequence of Salinispirillum sp. LH10-3-1 capable of multiple carbohydrate inversion isolated from a soda lake.</title>
        <authorList>
            <person name="Liu J."/>
            <person name="Zhai Y."/>
            <person name="Zhang H."/>
            <person name="Yang H."/>
            <person name="Qu J."/>
            <person name="Li J."/>
        </authorList>
    </citation>
    <scope>NUCLEOTIDE SEQUENCE</scope>
    <source>
        <strain evidence="15">LH 10-3-1</strain>
    </source>
</reference>
<comment type="function">
    <text evidence="10 11">Involved in cell wall formation. Catalyzes the final step in the synthesis of UDP-N-acetylmuramoyl-pentapeptide, the precursor of murein.</text>
</comment>
<dbReference type="PANTHER" id="PTHR43024">
    <property type="entry name" value="UDP-N-ACETYLMURAMOYL-TRIPEPTIDE--D-ALANYL-D-ALANINE LIGASE"/>
    <property type="match status" value="1"/>
</dbReference>
<comment type="subcellular location">
    <subcellularLocation>
        <location evidence="10 11">Cytoplasm</location>
    </subcellularLocation>
</comment>
<feature type="binding site" evidence="10">
    <location>
        <begin position="108"/>
        <end position="114"/>
    </location>
    <ligand>
        <name>ATP</name>
        <dbReference type="ChEBI" id="CHEBI:30616"/>
    </ligand>
</feature>
<evidence type="ECO:0000256" key="7">
    <source>
        <dbReference type="ARBA" id="ARBA00022984"/>
    </source>
</evidence>
<keyword evidence="1 10" id="KW-0963">Cytoplasm</keyword>
<dbReference type="GO" id="GO:0051301">
    <property type="term" value="P:cell division"/>
    <property type="evidence" value="ECO:0007669"/>
    <property type="project" value="UniProtKB-KW"/>
</dbReference>
<keyword evidence="4 10" id="KW-0547">Nucleotide-binding</keyword>
<evidence type="ECO:0000256" key="5">
    <source>
        <dbReference type="ARBA" id="ARBA00022840"/>
    </source>
</evidence>
<feature type="domain" description="Mur ligase N-terminal catalytic" evidence="12">
    <location>
        <begin position="30"/>
        <end position="75"/>
    </location>
</feature>
<dbReference type="EC" id="6.3.2.10" evidence="10 11"/>
<feature type="domain" description="Mur ligase C-terminal" evidence="13">
    <location>
        <begin position="319"/>
        <end position="434"/>
    </location>
</feature>
<dbReference type="GO" id="GO:0071555">
    <property type="term" value="P:cell wall organization"/>
    <property type="evidence" value="ECO:0007669"/>
    <property type="project" value="UniProtKB-KW"/>
</dbReference>
<dbReference type="RefSeq" id="WP_304996261.1">
    <property type="nucleotide sequence ID" value="NZ_CP101717.1"/>
</dbReference>
<evidence type="ECO:0000259" key="14">
    <source>
        <dbReference type="Pfam" id="PF08245"/>
    </source>
</evidence>
<sequence length="455" mass="47935">MMRPLLSTELTALYEGSAITGAVEVLDFSTDTRSLQSGDAYIALRGQHFDGHQFNSDAAARGAALLVVDHPDTLATPQWIVADTRLALGKLGAANRNMSTASVVALTGSSGKTTTKEMLAAMLGACGTTLATEGNLNNDIGVPKTLLRIAPEHEYAVLELGANHVGEIAYTTALVRPDVAVIVNAGSAHLAEFGSTELIRQAKGEILSGLSENGIAVLNLDDKGYTQWCAAAPGRVVSFSVKNPDADVVATLEQVEDERSLVHLRGPDFEHSVVLPLVGAHNVANLAAAAAVMVALALPVHIWLPAIATLRNAPGRLGQHTYKGWRLIDDTYNANPESVSAAIDVLATLPGQQILVLGELGELGDHTQTAHEQIGQYARQRIAAVWTIGDMASHSSRAFGKGGQHFTDKVALIAALHHKVAHEKTGAVLIKGSRSAGMEEVMKGLIDQLELGATH</sequence>
<dbReference type="GO" id="GO:0009252">
    <property type="term" value="P:peptidoglycan biosynthetic process"/>
    <property type="evidence" value="ECO:0007669"/>
    <property type="project" value="UniProtKB-UniRule"/>
</dbReference>
<dbReference type="HAMAP" id="MF_02019">
    <property type="entry name" value="MurF"/>
    <property type="match status" value="1"/>
</dbReference>
<accession>A0AB38YI41</accession>
<evidence type="ECO:0000256" key="4">
    <source>
        <dbReference type="ARBA" id="ARBA00022741"/>
    </source>
</evidence>
<evidence type="ECO:0000256" key="1">
    <source>
        <dbReference type="ARBA" id="ARBA00022490"/>
    </source>
</evidence>
<evidence type="ECO:0000256" key="2">
    <source>
        <dbReference type="ARBA" id="ARBA00022598"/>
    </source>
</evidence>
<dbReference type="EMBL" id="CP101717">
    <property type="protein sequence ID" value="WLD58973.1"/>
    <property type="molecule type" value="Genomic_DNA"/>
</dbReference>
<dbReference type="InterPro" id="IPR036615">
    <property type="entry name" value="Mur_ligase_C_dom_sf"/>
</dbReference>
<comment type="catalytic activity">
    <reaction evidence="10 11">
        <text>D-alanyl-D-alanine + UDP-N-acetyl-alpha-D-muramoyl-L-alanyl-gamma-D-glutamyl-meso-2,6-diaminopimelate + ATP = UDP-N-acetyl-alpha-D-muramoyl-L-alanyl-gamma-D-glutamyl-meso-2,6-diaminopimeloyl-D-alanyl-D-alanine + ADP + phosphate + H(+)</text>
        <dbReference type="Rhea" id="RHEA:28374"/>
        <dbReference type="ChEBI" id="CHEBI:15378"/>
        <dbReference type="ChEBI" id="CHEBI:30616"/>
        <dbReference type="ChEBI" id="CHEBI:43474"/>
        <dbReference type="ChEBI" id="CHEBI:57822"/>
        <dbReference type="ChEBI" id="CHEBI:61386"/>
        <dbReference type="ChEBI" id="CHEBI:83905"/>
        <dbReference type="ChEBI" id="CHEBI:456216"/>
        <dbReference type="EC" id="6.3.2.10"/>
    </reaction>
</comment>
<dbReference type="InterPro" id="IPR051046">
    <property type="entry name" value="MurCDEF_CellWall_CoF430Synth"/>
</dbReference>
<dbReference type="AlphaFoldDB" id="A0AB38YI41"/>
<dbReference type="InterPro" id="IPR000713">
    <property type="entry name" value="Mur_ligase_N"/>
</dbReference>
<name>A0AB38YI41_9GAMM</name>
<dbReference type="InterPro" id="IPR005863">
    <property type="entry name" value="UDP-N-AcMur_synth"/>
</dbReference>
<keyword evidence="5 10" id="KW-0067">ATP-binding</keyword>
<keyword evidence="8 10" id="KW-0131">Cell cycle</keyword>
<feature type="domain" description="Mur ligase central" evidence="14">
    <location>
        <begin position="107"/>
        <end position="292"/>
    </location>
</feature>
<dbReference type="InterPro" id="IPR004101">
    <property type="entry name" value="Mur_ligase_C"/>
</dbReference>